<evidence type="ECO:0000313" key="13">
    <source>
        <dbReference type="Proteomes" id="UP000633205"/>
    </source>
</evidence>
<dbReference type="AlphaFoldDB" id="A0A917DFA3"/>
<evidence type="ECO:0000313" key="12">
    <source>
        <dbReference type="EMBL" id="GGD33516.1"/>
    </source>
</evidence>
<name>A0A917DFA3_9MICO</name>
<gene>
    <name evidence="12" type="ORF">GCM10010915_12360</name>
</gene>
<sequence>MRDRWRRLDVIVRDVPLAGALAAVSLLPAAHGVGTMVGGLPHRPFDLLALAAVALQTLPLAIRRRLPILSVALVFVGFFIDQAQGYHSLAGTGLAIAILSSGARLGRRRWIVGALLTGGYVVLVVTLVGLGATETPLDFVTFYLTLVGVWLVGEWWRYTRAIDAERRRLIAERTREAERARIARDMHDVVTHHVTAMVVQAEAAHYITDPERMSASLDGISATGRSAISDLRGLLDLLNPDRAVPTLHALVDQTRRAGQPVHLTESGGAATGGETEYVAYRVVQESLTNALKYAHGADTVVRVERDAKRVALRITTDGMGSSVSSGGSGRGLPGIRDRVAALGGTFEAGPDSAGGFAVSAEIPVHITSRESQLHG</sequence>
<keyword evidence="6 12" id="KW-0418">Kinase</keyword>
<dbReference type="SUPFAM" id="SSF55874">
    <property type="entry name" value="ATPase domain of HSP90 chaperone/DNA topoisomerase II/histidine kinase"/>
    <property type="match status" value="1"/>
</dbReference>
<keyword evidence="9" id="KW-1133">Transmembrane helix</keyword>
<dbReference type="PANTHER" id="PTHR24421">
    <property type="entry name" value="NITRATE/NITRITE SENSOR PROTEIN NARX-RELATED"/>
    <property type="match status" value="1"/>
</dbReference>
<keyword evidence="9" id="KW-0812">Transmembrane</keyword>
<keyword evidence="8" id="KW-0902">Two-component regulatory system</keyword>
<dbReference type="Pfam" id="PF07730">
    <property type="entry name" value="HisKA_3"/>
    <property type="match status" value="1"/>
</dbReference>
<dbReference type="Proteomes" id="UP000633205">
    <property type="component" value="Unassembled WGS sequence"/>
</dbReference>
<evidence type="ECO:0000256" key="1">
    <source>
        <dbReference type="ARBA" id="ARBA00000085"/>
    </source>
</evidence>
<reference evidence="12" key="1">
    <citation type="journal article" date="2014" name="Int. J. Syst. Evol. Microbiol.">
        <title>Complete genome sequence of Corynebacterium casei LMG S-19264T (=DSM 44701T), isolated from a smear-ripened cheese.</title>
        <authorList>
            <consortium name="US DOE Joint Genome Institute (JGI-PGF)"/>
            <person name="Walter F."/>
            <person name="Albersmeier A."/>
            <person name="Kalinowski J."/>
            <person name="Ruckert C."/>
        </authorList>
    </citation>
    <scope>NUCLEOTIDE SEQUENCE</scope>
    <source>
        <strain evidence="12">CGMCC 1.15152</strain>
    </source>
</reference>
<keyword evidence="5" id="KW-0547">Nucleotide-binding</keyword>
<evidence type="ECO:0000256" key="3">
    <source>
        <dbReference type="ARBA" id="ARBA00022553"/>
    </source>
</evidence>
<dbReference type="GO" id="GO:0046983">
    <property type="term" value="F:protein dimerization activity"/>
    <property type="evidence" value="ECO:0007669"/>
    <property type="project" value="InterPro"/>
</dbReference>
<dbReference type="GO" id="GO:0005524">
    <property type="term" value="F:ATP binding"/>
    <property type="evidence" value="ECO:0007669"/>
    <property type="project" value="UniProtKB-KW"/>
</dbReference>
<evidence type="ECO:0000256" key="7">
    <source>
        <dbReference type="ARBA" id="ARBA00022840"/>
    </source>
</evidence>
<dbReference type="EC" id="2.7.13.3" evidence="2"/>
<reference evidence="12" key="2">
    <citation type="submission" date="2020-09" db="EMBL/GenBank/DDBJ databases">
        <authorList>
            <person name="Sun Q."/>
            <person name="Zhou Y."/>
        </authorList>
    </citation>
    <scope>NUCLEOTIDE SEQUENCE</scope>
    <source>
        <strain evidence="12">CGMCC 1.15152</strain>
    </source>
</reference>
<comment type="caution">
    <text evidence="12">The sequence shown here is derived from an EMBL/GenBank/DDBJ whole genome shotgun (WGS) entry which is preliminary data.</text>
</comment>
<dbReference type="Pfam" id="PF02518">
    <property type="entry name" value="HATPase_c"/>
    <property type="match status" value="1"/>
</dbReference>
<dbReference type="InterPro" id="IPR050482">
    <property type="entry name" value="Sensor_HK_TwoCompSys"/>
</dbReference>
<feature type="transmembrane region" description="Helical" evidence="9">
    <location>
        <begin position="86"/>
        <end position="103"/>
    </location>
</feature>
<evidence type="ECO:0000256" key="9">
    <source>
        <dbReference type="SAM" id="Phobius"/>
    </source>
</evidence>
<feature type="transmembrane region" description="Helical" evidence="9">
    <location>
        <begin position="139"/>
        <end position="158"/>
    </location>
</feature>
<feature type="transmembrane region" description="Helical" evidence="9">
    <location>
        <begin position="110"/>
        <end position="133"/>
    </location>
</feature>
<evidence type="ECO:0000259" key="11">
    <source>
        <dbReference type="Pfam" id="PF07730"/>
    </source>
</evidence>
<keyword evidence="4" id="KW-0808">Transferase</keyword>
<evidence type="ECO:0000259" key="10">
    <source>
        <dbReference type="Pfam" id="PF02518"/>
    </source>
</evidence>
<dbReference type="InterPro" id="IPR003594">
    <property type="entry name" value="HATPase_dom"/>
</dbReference>
<feature type="domain" description="Signal transduction histidine kinase subgroup 3 dimerisation and phosphoacceptor" evidence="11">
    <location>
        <begin position="178"/>
        <end position="241"/>
    </location>
</feature>
<dbReference type="InterPro" id="IPR036890">
    <property type="entry name" value="HATPase_C_sf"/>
</dbReference>
<feature type="domain" description="Histidine kinase/HSP90-like ATPase" evidence="10">
    <location>
        <begin position="280"/>
        <end position="364"/>
    </location>
</feature>
<dbReference type="PANTHER" id="PTHR24421:SF10">
    <property type="entry name" value="NITRATE_NITRITE SENSOR PROTEIN NARQ"/>
    <property type="match status" value="1"/>
</dbReference>
<dbReference type="Gene3D" id="3.30.565.10">
    <property type="entry name" value="Histidine kinase-like ATPase, C-terminal domain"/>
    <property type="match status" value="1"/>
</dbReference>
<proteinExistence type="predicted"/>
<dbReference type="GO" id="GO:0000155">
    <property type="term" value="F:phosphorelay sensor kinase activity"/>
    <property type="evidence" value="ECO:0007669"/>
    <property type="project" value="InterPro"/>
</dbReference>
<dbReference type="CDD" id="cd16917">
    <property type="entry name" value="HATPase_UhpB-NarQ-NarX-like"/>
    <property type="match status" value="1"/>
</dbReference>
<keyword evidence="7" id="KW-0067">ATP-binding</keyword>
<comment type="catalytic activity">
    <reaction evidence="1">
        <text>ATP + protein L-histidine = ADP + protein N-phospho-L-histidine.</text>
        <dbReference type="EC" id="2.7.13.3"/>
    </reaction>
</comment>
<accession>A0A917DFA3</accession>
<keyword evidence="3" id="KW-0597">Phosphoprotein</keyword>
<dbReference type="InterPro" id="IPR011712">
    <property type="entry name" value="Sig_transdc_His_kin_sub3_dim/P"/>
</dbReference>
<keyword evidence="13" id="KW-1185">Reference proteome</keyword>
<evidence type="ECO:0000256" key="8">
    <source>
        <dbReference type="ARBA" id="ARBA00023012"/>
    </source>
</evidence>
<keyword evidence="9" id="KW-0472">Membrane</keyword>
<dbReference type="Gene3D" id="1.20.5.1930">
    <property type="match status" value="1"/>
</dbReference>
<evidence type="ECO:0000256" key="5">
    <source>
        <dbReference type="ARBA" id="ARBA00022741"/>
    </source>
</evidence>
<dbReference type="EMBL" id="BMHO01000001">
    <property type="protein sequence ID" value="GGD33516.1"/>
    <property type="molecule type" value="Genomic_DNA"/>
</dbReference>
<evidence type="ECO:0000256" key="6">
    <source>
        <dbReference type="ARBA" id="ARBA00022777"/>
    </source>
</evidence>
<evidence type="ECO:0000256" key="4">
    <source>
        <dbReference type="ARBA" id="ARBA00022679"/>
    </source>
</evidence>
<organism evidence="12 13">
    <name type="scientific">Microbacterium faecale</name>
    <dbReference type="NCBI Taxonomy" id="1804630"/>
    <lineage>
        <taxon>Bacteria</taxon>
        <taxon>Bacillati</taxon>
        <taxon>Actinomycetota</taxon>
        <taxon>Actinomycetes</taxon>
        <taxon>Micrococcales</taxon>
        <taxon>Microbacteriaceae</taxon>
        <taxon>Microbacterium</taxon>
    </lineage>
</organism>
<evidence type="ECO:0000256" key="2">
    <source>
        <dbReference type="ARBA" id="ARBA00012438"/>
    </source>
</evidence>
<dbReference type="GO" id="GO:0016020">
    <property type="term" value="C:membrane"/>
    <property type="evidence" value="ECO:0007669"/>
    <property type="project" value="InterPro"/>
</dbReference>
<protein>
    <recommendedName>
        <fullName evidence="2">histidine kinase</fullName>
        <ecNumber evidence="2">2.7.13.3</ecNumber>
    </recommendedName>
</protein>